<feature type="region of interest" description="Disordered" evidence="1">
    <location>
        <begin position="1"/>
        <end position="27"/>
    </location>
</feature>
<evidence type="ECO:0000256" key="2">
    <source>
        <dbReference type="SAM" id="Phobius"/>
    </source>
</evidence>
<keyword evidence="2" id="KW-0472">Membrane</keyword>
<dbReference type="Proteomes" id="UP001253439">
    <property type="component" value="Unassembled WGS sequence"/>
</dbReference>
<feature type="transmembrane region" description="Helical" evidence="2">
    <location>
        <begin position="106"/>
        <end position="122"/>
    </location>
</feature>
<proteinExistence type="predicted"/>
<keyword evidence="4" id="KW-1185">Reference proteome</keyword>
<keyword evidence="2" id="KW-1133">Transmembrane helix</keyword>
<keyword evidence="2" id="KW-0812">Transmembrane</keyword>
<comment type="caution">
    <text evidence="3">The sequence shown here is derived from an EMBL/GenBank/DDBJ whole genome shotgun (WGS) entry which is preliminary data.</text>
</comment>
<evidence type="ECO:0000313" key="3">
    <source>
        <dbReference type="EMBL" id="MDS0220406.1"/>
    </source>
</evidence>
<dbReference type="EMBL" id="JAMQOM010000001">
    <property type="protein sequence ID" value="MDS0220406.1"/>
    <property type="molecule type" value="Genomic_DNA"/>
</dbReference>
<evidence type="ECO:0000256" key="1">
    <source>
        <dbReference type="SAM" id="MobiDB-lite"/>
    </source>
</evidence>
<evidence type="ECO:0000313" key="4">
    <source>
        <dbReference type="Proteomes" id="UP001253439"/>
    </source>
</evidence>
<dbReference type="AlphaFoldDB" id="A0AAE4EUJ9"/>
<name>A0AAE4EUJ9_9EURY</name>
<dbReference type="RefSeq" id="WP_310895080.1">
    <property type="nucleotide sequence ID" value="NZ_JAMQOM010000001.1"/>
</dbReference>
<sequence length="154" mass="16367">MTDGGVAVGDHVRPTESDNRDSPAPDGVYRVVGTSEDVVTLLLVGTTTGRRVNTGAVVTVSREDLDSFEPAENPDGNRSVSSMLLSFLDSFWWTVWVFGQTTVARPLPAAVALALVALGIFGDGLLSLPPFGATLLFLAGFFFLVYLSRTASSR</sequence>
<reference evidence="3 4" key="1">
    <citation type="submission" date="2022-06" db="EMBL/GenBank/DDBJ databases">
        <title>Haloarcula sp. a new haloarchaeum isolate from saline soil.</title>
        <authorList>
            <person name="Strakova D."/>
            <person name="Galisteo C."/>
            <person name="Sanchez-Porro C."/>
            <person name="Ventosa A."/>
        </authorList>
    </citation>
    <scope>NUCLEOTIDE SEQUENCE [LARGE SCALE GENOMIC DNA]</scope>
    <source>
        <strain evidence="3 4">S1AR25-5A</strain>
    </source>
</reference>
<gene>
    <name evidence="3" type="ORF">NDI54_03465</name>
</gene>
<feature type="compositionally biased region" description="Basic and acidic residues" evidence="1">
    <location>
        <begin position="10"/>
        <end position="23"/>
    </location>
</feature>
<feature type="transmembrane region" description="Helical" evidence="2">
    <location>
        <begin position="128"/>
        <end position="147"/>
    </location>
</feature>
<organism evidence="3 4">
    <name type="scientific">Haloarcula terrestris</name>
    <dbReference type="NCBI Taxonomy" id="2950533"/>
    <lineage>
        <taxon>Archaea</taxon>
        <taxon>Methanobacteriati</taxon>
        <taxon>Methanobacteriota</taxon>
        <taxon>Stenosarchaea group</taxon>
        <taxon>Halobacteria</taxon>
        <taxon>Halobacteriales</taxon>
        <taxon>Haloarculaceae</taxon>
        <taxon>Haloarcula</taxon>
    </lineage>
</organism>
<accession>A0AAE4EUJ9</accession>
<protein>
    <submittedName>
        <fullName evidence="3">Uncharacterized protein</fullName>
    </submittedName>
</protein>